<evidence type="ECO:0000256" key="1">
    <source>
        <dbReference type="SAM" id="Phobius"/>
    </source>
</evidence>
<proteinExistence type="predicted"/>
<dbReference type="InterPro" id="IPR011042">
    <property type="entry name" value="6-blade_b-propeller_TolB-like"/>
</dbReference>
<evidence type="ECO:0000313" key="2">
    <source>
        <dbReference type="EMBL" id="EON65774.1"/>
    </source>
</evidence>
<keyword evidence="3" id="KW-1185">Reference proteome</keyword>
<accession>R7YVD8</accession>
<dbReference type="HOGENOM" id="CLU_035172_0_0_1"/>
<keyword evidence="1" id="KW-0472">Membrane</keyword>
<protein>
    <recommendedName>
        <fullName evidence="4">Calcium-dependent phosphotriesterase</fullName>
    </recommendedName>
</protein>
<gene>
    <name evidence="2" type="ORF">W97_05013</name>
</gene>
<keyword evidence="1" id="KW-1133">Transmembrane helix</keyword>
<dbReference type="Proteomes" id="UP000016924">
    <property type="component" value="Unassembled WGS sequence"/>
</dbReference>
<dbReference type="Gene3D" id="2.120.10.30">
    <property type="entry name" value="TolB, C-terminal domain"/>
    <property type="match status" value="1"/>
</dbReference>
<reference evidence="3" key="1">
    <citation type="submission" date="2012-06" db="EMBL/GenBank/DDBJ databases">
        <title>The genome sequence of Coniosporium apollinis CBS 100218.</title>
        <authorList>
            <consortium name="The Broad Institute Genome Sequencing Platform"/>
            <person name="Cuomo C."/>
            <person name="Gorbushina A."/>
            <person name="Noack S."/>
            <person name="Walker B."/>
            <person name="Young S.K."/>
            <person name="Zeng Q."/>
            <person name="Gargeya S."/>
            <person name="Fitzgerald M."/>
            <person name="Haas B."/>
            <person name="Abouelleil A."/>
            <person name="Alvarado L."/>
            <person name="Arachchi H.M."/>
            <person name="Berlin A.M."/>
            <person name="Chapman S.B."/>
            <person name="Goldberg J."/>
            <person name="Griggs A."/>
            <person name="Gujja S."/>
            <person name="Hansen M."/>
            <person name="Howarth C."/>
            <person name="Imamovic A."/>
            <person name="Larimer J."/>
            <person name="McCowan C."/>
            <person name="Montmayeur A."/>
            <person name="Murphy C."/>
            <person name="Neiman D."/>
            <person name="Pearson M."/>
            <person name="Priest M."/>
            <person name="Roberts A."/>
            <person name="Saif S."/>
            <person name="Shea T."/>
            <person name="Sisk P."/>
            <person name="Sykes S."/>
            <person name="Wortman J."/>
            <person name="Nusbaum C."/>
            <person name="Birren B."/>
        </authorList>
    </citation>
    <scope>NUCLEOTIDE SEQUENCE [LARGE SCALE GENOMIC DNA]</scope>
    <source>
        <strain evidence="3">CBS 100218</strain>
    </source>
</reference>
<dbReference type="PANTHER" id="PTHR11799">
    <property type="entry name" value="PARAOXONASE"/>
    <property type="match status" value="1"/>
</dbReference>
<dbReference type="InterPro" id="IPR051288">
    <property type="entry name" value="Serum_paraoxonase/arylesterase"/>
</dbReference>
<dbReference type="RefSeq" id="XP_007781091.1">
    <property type="nucleotide sequence ID" value="XM_007782901.1"/>
</dbReference>
<dbReference type="GeneID" id="19902324"/>
<dbReference type="OMA" id="NDHYITK"/>
<dbReference type="EMBL" id="JH767576">
    <property type="protein sequence ID" value="EON65774.1"/>
    <property type="molecule type" value="Genomic_DNA"/>
</dbReference>
<evidence type="ECO:0008006" key="4">
    <source>
        <dbReference type="Google" id="ProtNLM"/>
    </source>
</evidence>
<organism evidence="2 3">
    <name type="scientific">Coniosporium apollinis (strain CBS 100218)</name>
    <name type="common">Rock-inhabiting black yeast</name>
    <dbReference type="NCBI Taxonomy" id="1168221"/>
    <lineage>
        <taxon>Eukaryota</taxon>
        <taxon>Fungi</taxon>
        <taxon>Dikarya</taxon>
        <taxon>Ascomycota</taxon>
        <taxon>Pezizomycotina</taxon>
        <taxon>Dothideomycetes</taxon>
        <taxon>Dothideomycetes incertae sedis</taxon>
        <taxon>Coniosporium</taxon>
    </lineage>
</organism>
<sequence length="410" mass="44959">MALDGRLGAGLAILVFSLAFPYLYDRYQGFKLILDNAPEKLPNISAFASAEIKFRDEVKNCEDVVMDESRGIAFLSCDPTRDHWDTIMVGSHLPSQMEYNICKAATDELSQGTSRITDPSDAGGIYKFDYASNPNTVVRLPLSNFPDPLDFHPLGITYRAPSSTFFVVNHRSSGPAIEVFSYTDGNTGSLHHVRTLTHPLIHTPNALTALSATSLLITNDHYFSIRKWPFLSTVEAYLALPIGSITHLDISAPDAVSATQLARLPLPNGIAMMNETSLAVASSSRPGVYFYDVHCPSDGKIKLELKRVIKTRFAPDNLRIDAQGRLLVAGHPHPPSVEKAMQWSKRADHSTDAEARPRSPSWVAEWDGGRARDLYVGGEYGFSSTAVRDVGRGVVVVVGLFERGVLVGRE</sequence>
<feature type="transmembrane region" description="Helical" evidence="1">
    <location>
        <begin position="6"/>
        <end position="24"/>
    </location>
</feature>
<name>R7YVD8_CONA1</name>
<keyword evidence="1" id="KW-0812">Transmembrane</keyword>
<dbReference type="eggNOG" id="ENOG502S58R">
    <property type="taxonomic scope" value="Eukaryota"/>
</dbReference>
<dbReference type="PANTHER" id="PTHR11799:SF30">
    <property type="entry name" value="SERUM PARAOXONASE_ARYLESTERASE 2"/>
    <property type="match status" value="1"/>
</dbReference>
<evidence type="ECO:0000313" key="3">
    <source>
        <dbReference type="Proteomes" id="UP000016924"/>
    </source>
</evidence>
<dbReference type="AlphaFoldDB" id="R7YVD8"/>
<dbReference type="OrthoDB" id="5307922at2759"/>
<dbReference type="SUPFAM" id="SSF63829">
    <property type="entry name" value="Calcium-dependent phosphotriesterase"/>
    <property type="match status" value="1"/>
</dbReference>